<comment type="caution">
    <text evidence="13">The sequence shown here is derived from an EMBL/GenBank/DDBJ whole genome shotgun (WGS) entry which is preliminary data.</text>
</comment>
<evidence type="ECO:0000256" key="7">
    <source>
        <dbReference type="ARBA" id="ARBA00022982"/>
    </source>
</evidence>
<evidence type="ECO:0000256" key="1">
    <source>
        <dbReference type="ARBA" id="ARBA00004434"/>
    </source>
</evidence>
<dbReference type="GO" id="GO:0006122">
    <property type="term" value="P:mitochondrial electron transport, ubiquinol to cytochrome c"/>
    <property type="evidence" value="ECO:0007669"/>
    <property type="project" value="UniProtKB-UniRule"/>
</dbReference>
<dbReference type="Proteomes" id="UP000789572">
    <property type="component" value="Unassembled WGS sequence"/>
</dbReference>
<proteinExistence type="inferred from homology"/>
<comment type="subcellular location">
    <subcellularLocation>
        <location evidence="1 12">Mitochondrion inner membrane</location>
        <topology evidence="1 12">Single-pass membrane protein</topology>
    </subcellularLocation>
</comment>
<dbReference type="PANTHER" id="PTHR12980">
    <property type="entry name" value="UBIQUINOL-CYTOCHROME C REDUCTASE COMPLEX, SUBUNIT X"/>
    <property type="match status" value="1"/>
</dbReference>
<evidence type="ECO:0000313" key="14">
    <source>
        <dbReference type="Proteomes" id="UP000789572"/>
    </source>
</evidence>
<evidence type="ECO:0000256" key="8">
    <source>
        <dbReference type="ARBA" id="ARBA00022989"/>
    </source>
</evidence>
<keyword evidence="10 12" id="KW-0472">Membrane</keyword>
<keyword evidence="4 12" id="KW-0679">Respiratory chain</keyword>
<dbReference type="PANTHER" id="PTHR12980:SF0">
    <property type="entry name" value="CYTOCHROME B-C1 COMPLEX SUBUNIT 9"/>
    <property type="match status" value="1"/>
</dbReference>
<comment type="subunit">
    <text evidence="12">Component of the ubiquinol-cytochrome c oxidoreductase (cytochrome b-c1 complex, complex III, CIII), a multisubunit enzyme composed of 3 respiratory subunits cytochrome b, cytochrome c1 and Rieske protein, 2 core protein subunits, and additional low-molecular weight protein subunits.</text>
</comment>
<dbReference type="SUPFAM" id="SSF81514">
    <property type="entry name" value="Subunit X (non-heme 7 kDa protein) of cytochrome bc1 complex (Ubiquinol-cytochrome c reductase)"/>
    <property type="match status" value="1"/>
</dbReference>
<evidence type="ECO:0000313" key="13">
    <source>
        <dbReference type="EMBL" id="CAG8484173.1"/>
    </source>
</evidence>
<evidence type="ECO:0000256" key="6">
    <source>
        <dbReference type="ARBA" id="ARBA00022792"/>
    </source>
</evidence>
<feature type="transmembrane region" description="Helical" evidence="12">
    <location>
        <begin position="23"/>
        <end position="43"/>
    </location>
</feature>
<accession>A0A9N8ZCE5</accession>
<dbReference type="FunFam" id="1.20.5.260:FF:000001">
    <property type="entry name" value="Cytochrome b-c1 complex subunit 9"/>
    <property type="match status" value="1"/>
</dbReference>
<dbReference type="EMBL" id="CAJVPJ010000137">
    <property type="protein sequence ID" value="CAG8484173.1"/>
    <property type="molecule type" value="Genomic_DNA"/>
</dbReference>
<keyword evidence="9 12" id="KW-0496">Mitochondrion</keyword>
<organism evidence="13 14">
    <name type="scientific">Paraglomus occultum</name>
    <dbReference type="NCBI Taxonomy" id="144539"/>
    <lineage>
        <taxon>Eukaryota</taxon>
        <taxon>Fungi</taxon>
        <taxon>Fungi incertae sedis</taxon>
        <taxon>Mucoromycota</taxon>
        <taxon>Glomeromycotina</taxon>
        <taxon>Glomeromycetes</taxon>
        <taxon>Paraglomerales</taxon>
        <taxon>Paraglomeraceae</taxon>
        <taxon>Paraglomus</taxon>
    </lineage>
</organism>
<keyword evidence="14" id="KW-1185">Reference proteome</keyword>
<dbReference type="GO" id="GO:0005743">
    <property type="term" value="C:mitochondrial inner membrane"/>
    <property type="evidence" value="ECO:0007669"/>
    <property type="project" value="UniProtKB-SubCell"/>
</dbReference>
<dbReference type="Pfam" id="PF05365">
    <property type="entry name" value="UCR_UQCRX_QCR9"/>
    <property type="match status" value="1"/>
</dbReference>
<dbReference type="InterPro" id="IPR008027">
    <property type="entry name" value="QCR9"/>
</dbReference>
<dbReference type="GO" id="GO:0045275">
    <property type="term" value="C:respiratory chain complex III"/>
    <property type="evidence" value="ECO:0007669"/>
    <property type="project" value="UniProtKB-UniRule"/>
</dbReference>
<sequence length="67" mass="7596">MANNSGSNALARALYRGVFRRNSIFLCGVFAAAFAFEIAFDVTSDRIFDRVNRGRQWKDIKDKYASV</sequence>
<evidence type="ECO:0000256" key="9">
    <source>
        <dbReference type="ARBA" id="ARBA00023128"/>
    </source>
</evidence>
<keyword evidence="7 12" id="KW-0249">Electron transport</keyword>
<comment type="function">
    <text evidence="12">Component of the ubiquinol-cytochrome c oxidoreductase, a multisubunit transmembrane complex that is part of the mitochondrial electron transport chain which drives oxidative phosphorylation. The complex plays an important role in the uptake of multiple carbon sources present in different host niches.</text>
</comment>
<dbReference type="Gene3D" id="1.20.5.260">
    <property type="entry name" value="Cytochrome b-c1 complex subunit 9"/>
    <property type="match status" value="1"/>
</dbReference>
<gene>
    <name evidence="13" type="ORF">POCULU_LOCUS1712</name>
</gene>
<evidence type="ECO:0000256" key="2">
    <source>
        <dbReference type="ARBA" id="ARBA00007856"/>
    </source>
</evidence>
<comment type="similarity">
    <text evidence="2 12">Belongs to the UQCR10/QCR9 family.</text>
</comment>
<evidence type="ECO:0000256" key="10">
    <source>
        <dbReference type="ARBA" id="ARBA00023136"/>
    </source>
</evidence>
<evidence type="ECO:0000256" key="5">
    <source>
        <dbReference type="ARBA" id="ARBA00022692"/>
    </source>
</evidence>
<evidence type="ECO:0000256" key="4">
    <source>
        <dbReference type="ARBA" id="ARBA00022660"/>
    </source>
</evidence>
<evidence type="ECO:0000256" key="12">
    <source>
        <dbReference type="RuleBase" id="RU368056"/>
    </source>
</evidence>
<evidence type="ECO:0000256" key="3">
    <source>
        <dbReference type="ARBA" id="ARBA00022448"/>
    </source>
</evidence>
<dbReference type="AlphaFoldDB" id="A0A9N8ZCE5"/>
<keyword evidence="5 12" id="KW-0812">Transmembrane</keyword>
<keyword evidence="3 12" id="KW-0813">Transport</keyword>
<keyword evidence="6 12" id="KW-0999">Mitochondrion inner membrane</keyword>
<reference evidence="13" key="1">
    <citation type="submission" date="2021-06" db="EMBL/GenBank/DDBJ databases">
        <authorList>
            <person name="Kallberg Y."/>
            <person name="Tangrot J."/>
            <person name="Rosling A."/>
        </authorList>
    </citation>
    <scope>NUCLEOTIDE SEQUENCE</scope>
    <source>
        <strain evidence="13">IA702</strain>
    </source>
</reference>
<protein>
    <recommendedName>
        <fullName evidence="11 12">Complex III subunit 9</fullName>
    </recommendedName>
</protein>
<name>A0A9N8ZCE5_9GLOM</name>
<dbReference type="InterPro" id="IPR036656">
    <property type="entry name" value="QCR9_sf"/>
</dbReference>
<evidence type="ECO:0000256" key="11">
    <source>
        <dbReference type="ARBA" id="ARBA00044247"/>
    </source>
</evidence>
<keyword evidence="8 12" id="KW-1133">Transmembrane helix</keyword>